<accession>A0A2Z5G8W1</accession>
<sequence length="40" mass="4596">MHSEWSADRIPELPIFQPILLGEDFDPLLETAANNRYPKA</sequence>
<gene>
    <name evidence="1" type="ORF">ACPOL_6185</name>
</gene>
<dbReference type="AlphaFoldDB" id="A0A2Z5G8W1"/>
<evidence type="ECO:0000313" key="1">
    <source>
        <dbReference type="EMBL" id="AXC15429.1"/>
    </source>
</evidence>
<protein>
    <submittedName>
        <fullName evidence="1">Uncharacterized protein</fullName>
    </submittedName>
</protein>
<name>A0A2Z5G8W1_9BACT</name>
<evidence type="ECO:0000313" key="2">
    <source>
        <dbReference type="Proteomes" id="UP000253606"/>
    </source>
</evidence>
<dbReference type="KEGG" id="abas:ACPOL_6185"/>
<proteinExistence type="predicted"/>
<reference evidence="1 2" key="1">
    <citation type="journal article" date="2018" name="Front. Microbiol.">
        <title>Hydrolytic Capabilities as a Key to Environmental Success: Chitinolytic and Cellulolytic Acidobacteria From Acidic Sub-arctic Soils and Boreal Peatlands.</title>
        <authorList>
            <person name="Belova S.E."/>
            <person name="Ravin N.V."/>
            <person name="Pankratov T.A."/>
            <person name="Rakitin A.L."/>
            <person name="Ivanova A.A."/>
            <person name="Beletsky A.V."/>
            <person name="Mardanov A.V."/>
            <person name="Sinninghe Damste J.S."/>
            <person name="Dedysh S.N."/>
        </authorList>
    </citation>
    <scope>NUCLEOTIDE SEQUENCE [LARGE SCALE GENOMIC DNA]</scope>
    <source>
        <strain evidence="1 2">SBC82</strain>
    </source>
</reference>
<dbReference type="EMBL" id="CP030840">
    <property type="protein sequence ID" value="AXC15429.1"/>
    <property type="molecule type" value="Genomic_DNA"/>
</dbReference>
<organism evidence="1 2">
    <name type="scientific">Acidisarcina polymorpha</name>
    <dbReference type="NCBI Taxonomy" id="2211140"/>
    <lineage>
        <taxon>Bacteria</taxon>
        <taxon>Pseudomonadati</taxon>
        <taxon>Acidobacteriota</taxon>
        <taxon>Terriglobia</taxon>
        <taxon>Terriglobales</taxon>
        <taxon>Acidobacteriaceae</taxon>
        <taxon>Acidisarcina</taxon>
    </lineage>
</organism>
<dbReference type="Proteomes" id="UP000253606">
    <property type="component" value="Chromosome"/>
</dbReference>
<keyword evidence="2" id="KW-1185">Reference proteome</keyword>